<dbReference type="EMBL" id="NGJS01000018">
    <property type="protein sequence ID" value="RST97327.1"/>
    <property type="molecule type" value="Genomic_DNA"/>
</dbReference>
<dbReference type="Proteomes" id="UP000287857">
    <property type="component" value="Unassembled WGS sequence"/>
</dbReference>
<name>A0A429ZUC1_9ENTE</name>
<keyword evidence="2" id="KW-1185">Reference proteome</keyword>
<gene>
    <name evidence="1" type="ORF">CBF37_10075</name>
</gene>
<dbReference type="OrthoDB" id="2199973at2"/>
<evidence type="ECO:0000313" key="2">
    <source>
        <dbReference type="Proteomes" id="UP000287857"/>
    </source>
</evidence>
<evidence type="ECO:0000313" key="1">
    <source>
        <dbReference type="EMBL" id="RST97327.1"/>
    </source>
</evidence>
<proteinExistence type="predicted"/>
<accession>A0A429ZUC1</accession>
<protein>
    <submittedName>
        <fullName evidence="1">Uncharacterized protein</fullName>
    </submittedName>
</protein>
<reference evidence="1 2" key="1">
    <citation type="submission" date="2017-05" db="EMBL/GenBank/DDBJ databases">
        <title>Vagococcus spp. assemblies.</title>
        <authorList>
            <person name="Gulvik C.A."/>
        </authorList>
    </citation>
    <scope>NUCLEOTIDE SEQUENCE [LARGE SCALE GENOMIC DNA]</scope>
    <source>
        <strain evidence="1 2">SS1995</strain>
    </source>
</reference>
<organism evidence="1 2">
    <name type="scientific">Vagococcus vulneris</name>
    <dbReference type="NCBI Taxonomy" id="1977869"/>
    <lineage>
        <taxon>Bacteria</taxon>
        <taxon>Bacillati</taxon>
        <taxon>Bacillota</taxon>
        <taxon>Bacilli</taxon>
        <taxon>Lactobacillales</taxon>
        <taxon>Enterococcaceae</taxon>
        <taxon>Vagococcus</taxon>
    </lineage>
</organism>
<dbReference type="RefSeq" id="WP_125984617.1">
    <property type="nucleotide sequence ID" value="NZ_NGJS01000018.1"/>
</dbReference>
<comment type="caution">
    <text evidence="1">The sequence shown here is derived from an EMBL/GenBank/DDBJ whole genome shotgun (WGS) entry which is preliminary data.</text>
</comment>
<sequence>MQDILEFNDCVVSQYGHFSQVELKVVILENNIETTVPISFLSDYSGLSLSMLWSDAGIVDYKQRGLFDLYYATGNNMTFDQTNKSLTILDKSNKEVIVYI</sequence>
<dbReference type="AlphaFoldDB" id="A0A429ZUC1"/>